<feature type="transmembrane region" description="Helical" evidence="1">
    <location>
        <begin position="38"/>
        <end position="55"/>
    </location>
</feature>
<name>A0A6C2UH09_9BACT</name>
<dbReference type="SUPFAM" id="SSF49899">
    <property type="entry name" value="Concanavalin A-like lectins/glucanases"/>
    <property type="match status" value="1"/>
</dbReference>
<evidence type="ECO:0000313" key="3">
    <source>
        <dbReference type="Proteomes" id="UP000346198"/>
    </source>
</evidence>
<evidence type="ECO:0000256" key="1">
    <source>
        <dbReference type="SAM" id="Phobius"/>
    </source>
</evidence>
<reference evidence="2 3" key="1">
    <citation type="submission" date="2019-04" db="EMBL/GenBank/DDBJ databases">
        <authorList>
            <person name="Van Vliet M D."/>
        </authorList>
    </citation>
    <scope>NUCLEOTIDE SEQUENCE [LARGE SCALE GENOMIC DNA]</scope>
    <source>
        <strain evidence="2 3">F21</strain>
    </source>
</reference>
<keyword evidence="1" id="KW-1133">Transmembrane helix</keyword>
<sequence>MKFFAAILLYSTDGKECGYFNKYARKPTVIRWLMMKLLFVRVVLFGFFLCAVGPLRADVVGYWRFEQGAVTNDSSGNGFDLGQTGTGISGVSRPASGSGSMLSTIPLTGATNNGVSLLNGTGDQWSVADNALLDFTPTGFTFEAFVTGKITTS</sequence>
<dbReference type="AlphaFoldDB" id="A0A6C2UH09"/>
<dbReference type="InterPro" id="IPR013320">
    <property type="entry name" value="ConA-like_dom_sf"/>
</dbReference>
<keyword evidence="1" id="KW-0812">Transmembrane</keyword>
<dbReference type="EMBL" id="CAAHFH010000001">
    <property type="protein sequence ID" value="VGO19475.1"/>
    <property type="molecule type" value="Genomic_DNA"/>
</dbReference>
<keyword evidence="3" id="KW-1185">Reference proteome</keyword>
<evidence type="ECO:0000313" key="2">
    <source>
        <dbReference type="EMBL" id="VGO19475.1"/>
    </source>
</evidence>
<accession>A0A6C2UH09</accession>
<proteinExistence type="predicted"/>
<keyword evidence="1" id="KW-0472">Membrane</keyword>
<protein>
    <submittedName>
        <fullName evidence="2">Uncharacterized protein</fullName>
    </submittedName>
</protein>
<dbReference type="Proteomes" id="UP000346198">
    <property type="component" value="Unassembled WGS sequence"/>
</dbReference>
<organism evidence="2 3">
    <name type="scientific">Pontiella sulfatireligans</name>
    <dbReference type="NCBI Taxonomy" id="2750658"/>
    <lineage>
        <taxon>Bacteria</taxon>
        <taxon>Pseudomonadati</taxon>
        <taxon>Kiritimatiellota</taxon>
        <taxon>Kiritimatiellia</taxon>
        <taxon>Kiritimatiellales</taxon>
        <taxon>Pontiellaceae</taxon>
        <taxon>Pontiella</taxon>
    </lineage>
</organism>
<gene>
    <name evidence="2" type="ORF">SCARR_01534</name>
</gene>